<keyword evidence="2" id="KW-1185">Reference proteome</keyword>
<proteinExistence type="predicted"/>
<organism evidence="1 2">
    <name type="scientific">Myodes glareolus</name>
    <name type="common">Bank vole</name>
    <name type="synonym">Clethrionomys glareolus</name>
    <dbReference type="NCBI Taxonomy" id="447135"/>
    <lineage>
        <taxon>Eukaryota</taxon>
        <taxon>Metazoa</taxon>
        <taxon>Chordata</taxon>
        <taxon>Craniata</taxon>
        <taxon>Vertebrata</taxon>
        <taxon>Euteleostomi</taxon>
        <taxon>Mammalia</taxon>
        <taxon>Eutheria</taxon>
        <taxon>Euarchontoglires</taxon>
        <taxon>Glires</taxon>
        <taxon>Rodentia</taxon>
        <taxon>Myomorpha</taxon>
        <taxon>Muroidea</taxon>
        <taxon>Cricetidae</taxon>
        <taxon>Arvicolinae</taxon>
        <taxon>Myodes</taxon>
    </lineage>
</organism>
<accession>A0AAW0HR78</accession>
<dbReference type="Proteomes" id="UP001488838">
    <property type="component" value="Unassembled WGS sequence"/>
</dbReference>
<reference evidence="1 2" key="1">
    <citation type="journal article" date="2023" name="bioRxiv">
        <title>Conserved and derived expression patterns and positive selection on dental genes reveal complex evolutionary context of ever-growing rodent molars.</title>
        <authorList>
            <person name="Calamari Z.T."/>
            <person name="Song A."/>
            <person name="Cohen E."/>
            <person name="Akter M."/>
            <person name="Roy R.D."/>
            <person name="Hallikas O."/>
            <person name="Christensen M.M."/>
            <person name="Li P."/>
            <person name="Marangoni P."/>
            <person name="Jernvall J."/>
            <person name="Klein O.D."/>
        </authorList>
    </citation>
    <scope>NUCLEOTIDE SEQUENCE [LARGE SCALE GENOMIC DNA]</scope>
    <source>
        <strain evidence="1">V071</strain>
    </source>
</reference>
<protein>
    <submittedName>
        <fullName evidence="1">Uncharacterized protein</fullName>
    </submittedName>
</protein>
<evidence type="ECO:0000313" key="1">
    <source>
        <dbReference type="EMBL" id="KAK7804599.1"/>
    </source>
</evidence>
<dbReference type="EMBL" id="JBBHLL010000371">
    <property type="protein sequence ID" value="KAK7804599.1"/>
    <property type="molecule type" value="Genomic_DNA"/>
</dbReference>
<dbReference type="AlphaFoldDB" id="A0AAW0HR78"/>
<evidence type="ECO:0000313" key="2">
    <source>
        <dbReference type="Proteomes" id="UP001488838"/>
    </source>
</evidence>
<comment type="caution">
    <text evidence="1">The sequence shown here is derived from an EMBL/GenBank/DDBJ whole genome shotgun (WGS) entry which is preliminary data.</text>
</comment>
<gene>
    <name evidence="1" type="ORF">U0070_000813</name>
</gene>
<name>A0AAW0HR78_MYOGA</name>
<sequence>MRPIHPQHWGLVLKIYSPSPHPESLTREIGRPGLVELSKHTFFQAPAYPDLIMTRRVVYGSCSAHGTFRPALSTQSAAHKLIRVSMVSGPGALLEPVVL</sequence>